<name>A0A7J6N0K5_PERCH</name>
<keyword evidence="3" id="KW-0813">Transport</keyword>
<evidence type="ECO:0000259" key="8">
    <source>
        <dbReference type="Pfam" id="PF01699"/>
    </source>
</evidence>
<feature type="transmembrane region" description="Helical" evidence="7">
    <location>
        <begin position="471"/>
        <end position="490"/>
    </location>
</feature>
<dbReference type="EMBL" id="JAAPAO010000014">
    <property type="protein sequence ID" value="KAF4677428.1"/>
    <property type="molecule type" value="Genomic_DNA"/>
</dbReference>
<feature type="transmembrane region" description="Helical" evidence="7">
    <location>
        <begin position="59"/>
        <end position="81"/>
    </location>
</feature>
<feature type="transmembrane region" description="Helical" evidence="7">
    <location>
        <begin position="27"/>
        <end position="53"/>
    </location>
</feature>
<dbReference type="Gene3D" id="1.20.1420.30">
    <property type="entry name" value="NCX, central ion-binding region"/>
    <property type="match status" value="1"/>
</dbReference>
<dbReference type="PANTHER" id="PTHR10846:SF8">
    <property type="entry name" value="INNER MEMBRANE PROTEIN YRBG"/>
    <property type="match status" value="1"/>
</dbReference>
<evidence type="ECO:0000256" key="6">
    <source>
        <dbReference type="ARBA" id="ARBA00023136"/>
    </source>
</evidence>
<dbReference type="InterPro" id="IPR004481">
    <property type="entry name" value="K/Na/Ca-exchanger"/>
</dbReference>
<feature type="transmembrane region" description="Helical" evidence="7">
    <location>
        <begin position="435"/>
        <end position="459"/>
    </location>
</feature>
<dbReference type="GO" id="GO:0008273">
    <property type="term" value="F:calcium, potassium:sodium antiporter activity"/>
    <property type="evidence" value="ECO:0007669"/>
    <property type="project" value="TreeGrafter"/>
</dbReference>
<sequence length="580" mass="63883">MRAQCVVSDKYLITSCRATTKRLHSGWLAPIGAFLMSAASVSPELCTSVSSILLHRPTLGLGCVIGCNIFTLSAVLAAGIFSSEGTLPKLNSAAFTGTVLTYTVALVIILIAQRGGYSSAGWWWLLLTIGACVCVISACRSPPKPFAIRGGKEAHMLYDHHLSLELSSPLLCRETHTWPVEIKVFLGNRLYDIYDVESKRRLMQAGTHGLEFSPLKQRNVRNANSLLELGSPELHFDKDRDVQPSSLLLGSPVYDTDLPLAHHHLQRQQLLRQDEASDQQPSPEILISHAEQSHSLVAGRWKISYNRIVYVQDIRGPLHRLVLYVSTDLGDEIAVDLRTISEDAKSAVLSKISAQGIRVEGDGLSIRETASSYWSVNCSSRVGQDEVDGDSNNSMLLWFRRVRFAITCTLDVPLYPILAVWIPSHHTVGLCRTSFVMLLAFALVMIFSLVASKALVAIADCSEVPLSLMSLSVYSIGLNAGNLWCTSTTLRYRRSLQGIMDVLDYGIRNLYLALSLPLALFGGVTISARIRGSILWLTATLLVVVVFARIEALKFTRLTACSLVALYFLYCFYLMNSLSV</sequence>
<dbReference type="PANTHER" id="PTHR10846">
    <property type="entry name" value="SODIUM/POTASSIUM/CALCIUM EXCHANGER"/>
    <property type="match status" value="1"/>
</dbReference>
<feature type="transmembrane region" description="Helical" evidence="7">
    <location>
        <begin position="93"/>
        <end position="115"/>
    </location>
</feature>
<dbReference type="GO" id="GO:0006874">
    <property type="term" value="P:intracellular calcium ion homeostasis"/>
    <property type="evidence" value="ECO:0007669"/>
    <property type="project" value="TreeGrafter"/>
</dbReference>
<evidence type="ECO:0000256" key="4">
    <source>
        <dbReference type="ARBA" id="ARBA00022692"/>
    </source>
</evidence>
<evidence type="ECO:0000256" key="7">
    <source>
        <dbReference type="SAM" id="Phobius"/>
    </source>
</evidence>
<proteinExistence type="inferred from homology"/>
<feature type="domain" description="Sodium/calcium exchanger membrane region" evidence="8">
    <location>
        <begin position="29"/>
        <end position="111"/>
    </location>
</feature>
<keyword evidence="5 7" id="KW-1133">Transmembrane helix</keyword>
<dbReference type="OrthoDB" id="10403219at2759"/>
<accession>A0A7J6N0K5</accession>
<dbReference type="AlphaFoldDB" id="A0A7J6N0K5"/>
<reference evidence="9 10" key="1">
    <citation type="submission" date="2020-04" db="EMBL/GenBank/DDBJ databases">
        <title>Perkinsus chesapeaki whole genome sequence.</title>
        <authorList>
            <person name="Bogema D.R."/>
        </authorList>
    </citation>
    <scope>NUCLEOTIDE SEQUENCE [LARGE SCALE GENOMIC DNA]</scope>
    <source>
        <strain evidence="9">ATCC PRA-425</strain>
    </source>
</reference>
<organism evidence="9 10">
    <name type="scientific">Perkinsus chesapeaki</name>
    <name type="common">Clam parasite</name>
    <name type="synonym">Perkinsus andrewsi</name>
    <dbReference type="NCBI Taxonomy" id="330153"/>
    <lineage>
        <taxon>Eukaryota</taxon>
        <taxon>Sar</taxon>
        <taxon>Alveolata</taxon>
        <taxon>Perkinsozoa</taxon>
        <taxon>Perkinsea</taxon>
        <taxon>Perkinsida</taxon>
        <taxon>Perkinsidae</taxon>
        <taxon>Perkinsus</taxon>
    </lineage>
</organism>
<dbReference type="GO" id="GO:0005886">
    <property type="term" value="C:plasma membrane"/>
    <property type="evidence" value="ECO:0007669"/>
    <property type="project" value="TreeGrafter"/>
</dbReference>
<evidence type="ECO:0000313" key="10">
    <source>
        <dbReference type="Proteomes" id="UP000591131"/>
    </source>
</evidence>
<dbReference type="InterPro" id="IPR044880">
    <property type="entry name" value="NCX_ion-bd_dom_sf"/>
</dbReference>
<evidence type="ECO:0000313" key="9">
    <source>
        <dbReference type="EMBL" id="KAF4677428.1"/>
    </source>
</evidence>
<feature type="transmembrane region" description="Helical" evidence="7">
    <location>
        <begin position="510"/>
        <end position="528"/>
    </location>
</feature>
<keyword evidence="6 7" id="KW-0472">Membrane</keyword>
<comment type="caution">
    <text evidence="9">The sequence shown here is derived from an EMBL/GenBank/DDBJ whole genome shotgun (WGS) entry which is preliminary data.</text>
</comment>
<dbReference type="GO" id="GO:0005262">
    <property type="term" value="F:calcium channel activity"/>
    <property type="evidence" value="ECO:0007669"/>
    <property type="project" value="TreeGrafter"/>
</dbReference>
<gene>
    <name evidence="9" type="ORF">FOL47_001640</name>
</gene>
<dbReference type="Proteomes" id="UP000591131">
    <property type="component" value="Unassembled WGS sequence"/>
</dbReference>
<feature type="transmembrane region" description="Helical" evidence="7">
    <location>
        <begin position="534"/>
        <end position="550"/>
    </location>
</feature>
<protein>
    <recommendedName>
        <fullName evidence="8">Sodium/calcium exchanger membrane region domain-containing protein</fullName>
    </recommendedName>
</protein>
<dbReference type="Pfam" id="PF01699">
    <property type="entry name" value="Na_Ca_ex"/>
    <property type="match status" value="1"/>
</dbReference>
<keyword evidence="10" id="KW-1185">Reference proteome</keyword>
<dbReference type="InterPro" id="IPR004837">
    <property type="entry name" value="NaCa_Exmemb"/>
</dbReference>
<evidence type="ECO:0000256" key="5">
    <source>
        <dbReference type="ARBA" id="ARBA00022989"/>
    </source>
</evidence>
<comment type="subcellular location">
    <subcellularLocation>
        <location evidence="1">Membrane</location>
        <topology evidence="1">Multi-pass membrane protein</topology>
    </subcellularLocation>
</comment>
<evidence type="ECO:0000256" key="3">
    <source>
        <dbReference type="ARBA" id="ARBA00022449"/>
    </source>
</evidence>
<feature type="transmembrane region" description="Helical" evidence="7">
    <location>
        <begin position="121"/>
        <end position="139"/>
    </location>
</feature>
<feature type="transmembrane region" description="Helical" evidence="7">
    <location>
        <begin position="557"/>
        <end position="575"/>
    </location>
</feature>
<keyword evidence="3" id="KW-0050">Antiport</keyword>
<evidence type="ECO:0000256" key="1">
    <source>
        <dbReference type="ARBA" id="ARBA00004141"/>
    </source>
</evidence>
<keyword evidence="4 7" id="KW-0812">Transmembrane</keyword>
<evidence type="ECO:0000256" key="2">
    <source>
        <dbReference type="ARBA" id="ARBA00005364"/>
    </source>
</evidence>
<comment type="similarity">
    <text evidence="2">Belongs to the Ca(2+):cation antiporter (CaCA) (TC 2.A.19) family. SLC24A subfamily.</text>
</comment>